<dbReference type="GeneID" id="71992698"/>
<protein>
    <submittedName>
        <fullName evidence="1">Uncharacterized protein</fullName>
    </submittedName>
</protein>
<sequence length="88" mass="9963">MRDHVKVWRDWGINVTKPEAHAQRNVAMGIFGIRAFDKAPPQDGSLGPFQINDRGTTAIRQRLLKSVWAEEWEVFPGAPELVLGRARV</sequence>
<dbReference type="RefSeq" id="XP_047768013.1">
    <property type="nucleotide sequence ID" value="XM_047911968.1"/>
</dbReference>
<organism evidence="1 2">
    <name type="scientific">Passalora fulva</name>
    <name type="common">Tomato leaf mold</name>
    <name type="synonym">Cladosporium fulvum</name>
    <dbReference type="NCBI Taxonomy" id="5499"/>
    <lineage>
        <taxon>Eukaryota</taxon>
        <taxon>Fungi</taxon>
        <taxon>Dikarya</taxon>
        <taxon>Ascomycota</taxon>
        <taxon>Pezizomycotina</taxon>
        <taxon>Dothideomycetes</taxon>
        <taxon>Dothideomycetidae</taxon>
        <taxon>Mycosphaerellales</taxon>
        <taxon>Mycosphaerellaceae</taxon>
        <taxon>Fulvia</taxon>
    </lineage>
</organism>
<evidence type="ECO:0000313" key="1">
    <source>
        <dbReference type="EMBL" id="UJO23647.1"/>
    </source>
</evidence>
<dbReference type="AlphaFoldDB" id="A0A9Q8PJM1"/>
<gene>
    <name evidence="1" type="ORF">CLAFUR5_12820</name>
</gene>
<dbReference type="KEGG" id="ffu:CLAFUR5_12820"/>
<accession>A0A9Q8PJM1</accession>
<name>A0A9Q8PJM1_PASFU</name>
<reference evidence="1" key="1">
    <citation type="submission" date="2021-12" db="EMBL/GenBank/DDBJ databases">
        <authorList>
            <person name="Zaccaron A."/>
            <person name="Stergiopoulos I."/>
        </authorList>
    </citation>
    <scope>NUCLEOTIDE SEQUENCE</scope>
    <source>
        <strain evidence="1">Race5_Kim</strain>
    </source>
</reference>
<evidence type="ECO:0000313" key="2">
    <source>
        <dbReference type="Proteomes" id="UP000756132"/>
    </source>
</evidence>
<dbReference type="Proteomes" id="UP000756132">
    <property type="component" value="Chromosome 11"/>
</dbReference>
<dbReference type="EMBL" id="CP090173">
    <property type="protein sequence ID" value="UJO23647.1"/>
    <property type="molecule type" value="Genomic_DNA"/>
</dbReference>
<keyword evidence="2" id="KW-1185">Reference proteome</keyword>
<reference evidence="1" key="2">
    <citation type="journal article" date="2022" name="Microb. Genom.">
        <title>A chromosome-scale genome assembly of the tomato pathogen Cladosporium fulvum reveals a compartmentalized genome architecture and the presence of a dispensable chromosome.</title>
        <authorList>
            <person name="Zaccaron A.Z."/>
            <person name="Chen L.H."/>
            <person name="Samaras A."/>
            <person name="Stergiopoulos I."/>
        </authorList>
    </citation>
    <scope>NUCLEOTIDE SEQUENCE</scope>
    <source>
        <strain evidence="1">Race5_Kim</strain>
    </source>
</reference>
<proteinExistence type="predicted"/>